<gene>
    <name evidence="7" type="ORF">K4G66_29995</name>
</gene>
<evidence type="ECO:0000256" key="5">
    <source>
        <dbReference type="SAM" id="Phobius"/>
    </source>
</evidence>
<keyword evidence="5" id="KW-0812">Transmembrane</keyword>
<dbReference type="InterPro" id="IPR036291">
    <property type="entry name" value="NAD(P)-bd_dom_sf"/>
</dbReference>
<dbReference type="PRINTS" id="PR00081">
    <property type="entry name" value="GDHRDH"/>
</dbReference>
<evidence type="ECO:0000256" key="4">
    <source>
        <dbReference type="SAM" id="MobiDB-lite"/>
    </source>
</evidence>
<evidence type="ECO:0000256" key="1">
    <source>
        <dbReference type="ARBA" id="ARBA00006484"/>
    </source>
</evidence>
<evidence type="ECO:0000259" key="6">
    <source>
        <dbReference type="SMART" id="SM00822"/>
    </source>
</evidence>
<dbReference type="InterPro" id="IPR057326">
    <property type="entry name" value="KR_dom"/>
</dbReference>
<evidence type="ECO:0000313" key="7">
    <source>
        <dbReference type="EMBL" id="WKN36597.1"/>
    </source>
</evidence>
<dbReference type="InterPro" id="IPR020904">
    <property type="entry name" value="Sc_DH/Rdtase_CS"/>
</dbReference>
<dbReference type="GO" id="GO:0016491">
    <property type="term" value="F:oxidoreductase activity"/>
    <property type="evidence" value="ECO:0007669"/>
    <property type="project" value="UniProtKB-KW"/>
</dbReference>
<feature type="domain" description="Ketoreductase" evidence="6">
    <location>
        <begin position="8"/>
        <end position="182"/>
    </location>
</feature>
<feature type="transmembrane region" description="Helical" evidence="5">
    <location>
        <begin position="315"/>
        <end position="332"/>
    </location>
</feature>
<dbReference type="NCBIfam" id="NF005495">
    <property type="entry name" value="PRK07109.1"/>
    <property type="match status" value="1"/>
</dbReference>
<dbReference type="PANTHER" id="PTHR44196:SF1">
    <property type="entry name" value="DEHYDROGENASE_REDUCTASE SDR FAMILY MEMBER 7B"/>
    <property type="match status" value="1"/>
</dbReference>
<dbReference type="CDD" id="cd05360">
    <property type="entry name" value="SDR_c3"/>
    <property type="match status" value="1"/>
</dbReference>
<dbReference type="AlphaFoldDB" id="A0AA49JIS5"/>
<evidence type="ECO:0000256" key="3">
    <source>
        <dbReference type="RuleBase" id="RU000363"/>
    </source>
</evidence>
<dbReference type="Gene3D" id="3.40.50.720">
    <property type="entry name" value="NAD(P)-binding Rossmann-like Domain"/>
    <property type="match status" value="1"/>
</dbReference>
<sequence length="335" mass="36224">MQDNIAQPVVVITGASAGVGRAAAREFAKNGYQVALLARSEAGLEGARQDVEALGGKALAIPVDVSDQKKVEAAAQQIEDELGLIDVWVNNAMQSVFSPFDQMTPEEFKYVVEVTFMGQVYGTMAALKRMKPRNRGTIIMVGSALAFRGIPLQSAYCASKHAVKGFFDSVRSELVHDNSDVQLTMVHLSAINTTQFNWVKSRLPKKGKPMGKVYQPEVAARAIYSAANQNRRTIFVGSGPFQTALGNTFIPGMLDRLLAKTGYSGQQTDQPEDPDRPDNLWEPINEDRGAHGSFDDKASEESLELQVSTNRGMEAAVVAGTALGVAGLVYLLRNS</sequence>
<feature type="compositionally biased region" description="Basic and acidic residues" evidence="4">
    <location>
        <begin position="273"/>
        <end position="300"/>
    </location>
</feature>
<feature type="region of interest" description="Disordered" evidence="4">
    <location>
        <begin position="262"/>
        <end position="300"/>
    </location>
</feature>
<organism evidence="7">
    <name type="scientific">Roseihalotalea indica</name>
    <dbReference type="NCBI Taxonomy" id="2867963"/>
    <lineage>
        <taxon>Bacteria</taxon>
        <taxon>Pseudomonadati</taxon>
        <taxon>Bacteroidota</taxon>
        <taxon>Cytophagia</taxon>
        <taxon>Cytophagales</taxon>
        <taxon>Catalimonadaceae</taxon>
        <taxon>Roseihalotalea</taxon>
    </lineage>
</organism>
<evidence type="ECO:0000256" key="2">
    <source>
        <dbReference type="ARBA" id="ARBA00023002"/>
    </source>
</evidence>
<keyword evidence="2" id="KW-0560">Oxidoreductase</keyword>
<dbReference type="PANTHER" id="PTHR44196">
    <property type="entry name" value="DEHYDROGENASE/REDUCTASE SDR FAMILY MEMBER 7B"/>
    <property type="match status" value="1"/>
</dbReference>
<protein>
    <submittedName>
        <fullName evidence="7">SDR family oxidoreductase</fullName>
    </submittedName>
</protein>
<dbReference type="EMBL" id="CP120682">
    <property type="protein sequence ID" value="WKN36597.1"/>
    <property type="molecule type" value="Genomic_DNA"/>
</dbReference>
<name>A0AA49JIS5_9BACT</name>
<dbReference type="GO" id="GO:0016020">
    <property type="term" value="C:membrane"/>
    <property type="evidence" value="ECO:0007669"/>
    <property type="project" value="TreeGrafter"/>
</dbReference>
<keyword evidence="5" id="KW-0472">Membrane</keyword>
<dbReference type="Pfam" id="PF00106">
    <property type="entry name" value="adh_short"/>
    <property type="match status" value="1"/>
</dbReference>
<dbReference type="PRINTS" id="PR00080">
    <property type="entry name" value="SDRFAMILY"/>
</dbReference>
<comment type="similarity">
    <text evidence="1 3">Belongs to the short-chain dehydrogenases/reductases (SDR) family.</text>
</comment>
<accession>A0AA49JIS5</accession>
<reference evidence="7" key="1">
    <citation type="journal article" date="2023" name="Comput. Struct. Biotechnol. J.">
        <title>Discovery of a novel marine Bacteroidetes with a rich repertoire of carbohydrate-active enzymes.</title>
        <authorList>
            <person name="Chen B."/>
            <person name="Liu G."/>
            <person name="Chen Q."/>
            <person name="Wang H."/>
            <person name="Liu L."/>
            <person name="Tang K."/>
        </authorList>
    </citation>
    <scope>NUCLEOTIDE SEQUENCE</scope>
    <source>
        <strain evidence="7">TK19036</strain>
    </source>
</reference>
<dbReference type="PROSITE" id="PS00061">
    <property type="entry name" value="ADH_SHORT"/>
    <property type="match status" value="1"/>
</dbReference>
<proteinExistence type="inferred from homology"/>
<dbReference type="InterPro" id="IPR002347">
    <property type="entry name" value="SDR_fam"/>
</dbReference>
<keyword evidence="5" id="KW-1133">Transmembrane helix</keyword>
<reference evidence="7" key="2">
    <citation type="journal article" date="2024" name="Antonie Van Leeuwenhoek">
        <title>Roseihalotalea indica gen. nov., sp. nov., a halophilic Bacteroidetes from mesopelagic Southwest Indian Ocean with higher carbohydrate metabolic potential.</title>
        <authorList>
            <person name="Chen B."/>
            <person name="Zhang M."/>
            <person name="Lin D."/>
            <person name="Ye J."/>
            <person name="Tang K."/>
        </authorList>
    </citation>
    <scope>NUCLEOTIDE SEQUENCE</scope>
    <source>
        <strain evidence="7">TK19036</strain>
    </source>
</reference>
<dbReference type="SUPFAM" id="SSF51735">
    <property type="entry name" value="NAD(P)-binding Rossmann-fold domains"/>
    <property type="match status" value="1"/>
</dbReference>
<dbReference type="SMART" id="SM00822">
    <property type="entry name" value="PKS_KR"/>
    <property type="match status" value="1"/>
</dbReference>